<dbReference type="SUPFAM" id="SSF52402">
    <property type="entry name" value="Adenine nucleotide alpha hydrolases-like"/>
    <property type="match status" value="1"/>
</dbReference>
<keyword evidence="2" id="KW-0614">Plasmid</keyword>
<proteinExistence type="predicted"/>
<protein>
    <submittedName>
        <fullName evidence="2">3'-phosphoadenosine 5'-phosphosulfate sulfotransferase (PAPS reductase)/FAD synthetase</fullName>
    </submittedName>
</protein>
<dbReference type="GO" id="GO:0003824">
    <property type="term" value="F:catalytic activity"/>
    <property type="evidence" value="ECO:0007669"/>
    <property type="project" value="InterPro"/>
</dbReference>
<dbReference type="Pfam" id="PF01507">
    <property type="entry name" value="PAPS_reduct"/>
    <property type="match status" value="1"/>
</dbReference>
<feature type="domain" description="Phosphoadenosine phosphosulphate reductase" evidence="1">
    <location>
        <begin position="45"/>
        <end position="229"/>
    </location>
</feature>
<dbReference type="EMBL" id="AB853026">
    <property type="protein sequence ID" value="BAO19224.1"/>
    <property type="molecule type" value="Genomic_DNA"/>
</dbReference>
<geneLocation type="plasmid" evidence="2">
    <name>pM7012</name>
</geneLocation>
<reference evidence="2" key="1">
    <citation type="journal article" date="2014" name="Microbiology">
        <title>A 2,4-dichlorophenoxyacetic acid degradation plasmid pM7012 discloses distribution of an unclassified megaplasmid group across bacterial species.</title>
        <authorList>
            <person name="Sakai Y."/>
            <person name="Ogawa N."/>
            <person name="Shimomura Y."/>
            <person name="Fujii T."/>
        </authorList>
    </citation>
    <scope>NUCLEOTIDE SEQUENCE</scope>
    <source>
        <strain evidence="2">M701</strain>
    </source>
</reference>
<accession>V5YPM2</accession>
<evidence type="ECO:0000259" key="1">
    <source>
        <dbReference type="Pfam" id="PF01507"/>
    </source>
</evidence>
<reference evidence="2" key="2">
    <citation type="submission" date="2024-06" db="EMBL/GenBank/DDBJ databases">
        <authorList>
            <person name="Sakai Y."/>
            <person name="Fujii T."/>
        </authorList>
    </citation>
    <scope>NUCLEOTIDE SEQUENCE</scope>
    <source>
        <strain evidence="2">M701</strain>
        <plasmid evidence="2">pM7012</plasmid>
    </source>
</reference>
<dbReference type="InterPro" id="IPR014729">
    <property type="entry name" value="Rossmann-like_a/b/a_fold"/>
</dbReference>
<sequence length="603" mass="68027">MEMIMALDEKTIELFRMEELVYSVEERIDMALSAILAVFKAAQPVICAFSGGKDSAVVAALVLHAALKAKEAGFTPLVVVTTGDTLVESPEVTQHYRKELAKMEKFGRTHGLNVLTHVVKPNLLATWQVMVLTGRGLPSFPGVSSDCSVDLKIRPQQKFRRELFRSMEMKGMKEPVTMVGSRMEESERRASHMKARQDRSDVPVKNKDGELVMTPLKSWTSDDVWEAIALYGSMLYPSYSDFEETKRLYAHAAGTSCAVVADAINEGGSKRRQGKCGARLGCHVCQMAEDKSLQNMIEYDERYSYARGLNRFNQFIRNTEHDWTLRNWVGRTIKAGFIQIAPDTYHPKMIRMLTRFMLQLDYDEEIRARSAGGKPKFQLMPLDIMIAVDAYQSLQGVATPFSVWADYRDIRNGVRYDIPEVPKVKKTPIPASRFLYVGDEWDSFSGNSPWAGVRDPLMEFLTEESGCAPELVTLKNGNVVWQAETAPLFTVDMESAFMIEEFEVDRLLAKHDGGFNPGGITAAYKWYRSYGCLSMPAALVSKQDEICRRTSFKDERGLTLEYEIDHLLAQTVAFSELPDDAREAWSNKATMETAQTEFDLELA</sequence>
<name>V5YPM2_9BURK</name>
<dbReference type="PANTHER" id="PTHR43196">
    <property type="entry name" value="SULFATE ADENYLYLTRANSFERASE SUBUNIT 2"/>
    <property type="match status" value="1"/>
</dbReference>
<organism evidence="2">
    <name type="scientific">Burkholderia sp. M701</name>
    <dbReference type="NCBI Taxonomy" id="326454"/>
    <lineage>
        <taxon>Bacteria</taxon>
        <taxon>Pseudomonadati</taxon>
        <taxon>Pseudomonadota</taxon>
        <taxon>Betaproteobacteria</taxon>
        <taxon>Burkholderiales</taxon>
        <taxon>Burkholderiaceae</taxon>
        <taxon>Burkholderia</taxon>
    </lineage>
</organism>
<evidence type="ECO:0000313" key="2">
    <source>
        <dbReference type="EMBL" id="BAO19224.1"/>
    </source>
</evidence>
<dbReference type="InterPro" id="IPR002500">
    <property type="entry name" value="PAPS_reduct_dom"/>
</dbReference>
<dbReference type="PANTHER" id="PTHR43196:SF2">
    <property type="entry name" value="PHOSPHOADENOSINE PHOSPHOSULFATE REDUCTASE"/>
    <property type="match status" value="1"/>
</dbReference>
<dbReference type="Gene3D" id="3.40.50.620">
    <property type="entry name" value="HUPs"/>
    <property type="match status" value="1"/>
</dbReference>
<dbReference type="AlphaFoldDB" id="V5YPM2"/>
<dbReference type="InterPro" id="IPR050128">
    <property type="entry name" value="Sulfate_adenylyltrnsfr_sub2"/>
</dbReference>